<organism evidence="7 8">
    <name type="scientific">Wickerhamiella sorbophila</name>
    <dbReference type="NCBI Taxonomy" id="45607"/>
    <lineage>
        <taxon>Eukaryota</taxon>
        <taxon>Fungi</taxon>
        <taxon>Dikarya</taxon>
        <taxon>Ascomycota</taxon>
        <taxon>Saccharomycotina</taxon>
        <taxon>Dipodascomycetes</taxon>
        <taxon>Dipodascales</taxon>
        <taxon>Trichomonascaceae</taxon>
        <taxon>Wickerhamiella</taxon>
    </lineage>
</organism>
<evidence type="ECO:0000313" key="8">
    <source>
        <dbReference type="Proteomes" id="UP000238350"/>
    </source>
</evidence>
<dbReference type="InterPro" id="IPR014721">
    <property type="entry name" value="Ribsml_uS5_D2-typ_fold_subgr"/>
</dbReference>
<accession>A0A2T0FF35</accession>
<evidence type="ECO:0000256" key="2">
    <source>
        <dbReference type="ARBA" id="ARBA00022980"/>
    </source>
</evidence>
<dbReference type="PANTHER" id="PTHR21569:SF1">
    <property type="entry name" value="SMALL RIBOSOMAL SUBUNIT PROTEIN US9M"/>
    <property type="match status" value="1"/>
</dbReference>
<comment type="similarity">
    <text evidence="1 6">Belongs to the universal ribosomal protein uS9 family.</text>
</comment>
<keyword evidence="8" id="KW-1185">Reference proteome</keyword>
<dbReference type="NCBIfam" id="NF001099">
    <property type="entry name" value="PRK00132.1"/>
    <property type="match status" value="1"/>
</dbReference>
<dbReference type="Proteomes" id="UP000238350">
    <property type="component" value="Unassembled WGS sequence"/>
</dbReference>
<dbReference type="GO" id="GO:0005763">
    <property type="term" value="C:mitochondrial small ribosomal subunit"/>
    <property type="evidence" value="ECO:0007669"/>
    <property type="project" value="TreeGrafter"/>
</dbReference>
<dbReference type="PANTHER" id="PTHR21569">
    <property type="entry name" value="RIBOSOMAL PROTEIN S9"/>
    <property type="match status" value="1"/>
</dbReference>
<gene>
    <name evidence="7" type="ORF">B9G98_01231</name>
</gene>
<dbReference type="Gene3D" id="3.30.230.10">
    <property type="match status" value="1"/>
</dbReference>
<dbReference type="InterPro" id="IPR000754">
    <property type="entry name" value="Ribosomal_uS9"/>
</dbReference>
<dbReference type="GO" id="GO:0003723">
    <property type="term" value="F:RNA binding"/>
    <property type="evidence" value="ECO:0007669"/>
    <property type="project" value="TreeGrafter"/>
</dbReference>
<proteinExistence type="inferred from homology"/>
<reference evidence="7 8" key="1">
    <citation type="submission" date="2017-04" db="EMBL/GenBank/DDBJ databases">
        <title>Genome sequencing of [Candida] sorbophila.</title>
        <authorList>
            <person name="Ahn J.O."/>
        </authorList>
    </citation>
    <scope>NUCLEOTIDE SEQUENCE [LARGE SCALE GENOMIC DNA]</scope>
    <source>
        <strain evidence="7 8">DS02</strain>
    </source>
</reference>
<dbReference type="InterPro" id="IPR020574">
    <property type="entry name" value="Ribosomal_uS9_CS"/>
</dbReference>
<protein>
    <recommendedName>
        <fullName evidence="4">Small ribosomal subunit protein uS9m</fullName>
    </recommendedName>
    <alternativeName>
        <fullName evidence="5">37S ribosomal protein S9, mitochondrial</fullName>
    </alternativeName>
</protein>
<keyword evidence="3 6" id="KW-0687">Ribonucleoprotein</keyword>
<dbReference type="PROSITE" id="PS00360">
    <property type="entry name" value="RIBOSOMAL_S9"/>
    <property type="match status" value="1"/>
</dbReference>
<name>A0A2T0FF35_9ASCO</name>
<dbReference type="STRING" id="45607.A0A2T0FF35"/>
<dbReference type="AlphaFoldDB" id="A0A2T0FF35"/>
<dbReference type="EMBL" id="NDIQ01000001">
    <property type="protein sequence ID" value="PRT53611.1"/>
    <property type="molecule type" value="Genomic_DNA"/>
</dbReference>
<dbReference type="OrthoDB" id="10254627at2759"/>
<evidence type="ECO:0000256" key="6">
    <source>
        <dbReference type="RuleBase" id="RU003815"/>
    </source>
</evidence>
<dbReference type="InterPro" id="IPR023035">
    <property type="entry name" value="Ribosomal_uS9_bac/plastid"/>
</dbReference>
<sequence>MFKLYRGLALARLAPRIPVRYVAQNSGMSVLEHRINDTARELEERSSARSSKGNLAEDTVNYGDSAHLRPDLARLRVVPRDRAFYMMNPPHEEVMRRLNELIQTYINLPTVQTKNTTSTWLSFEDYRSRVGAMRLRPTQYKQFIKLANRLNNIDPQVMPIEVEDLLAKLKSENQQSGTFSLINKLKLDQQGRAVAVGHRKTSSARVMVAEAREGTVGQILVNGKPLTETFVNEIYRRRIVYPLEVVEGVGKYNVFATVQGGGITGQADAVAHGLGKALRIQNPLLGPRLRHAGCVKRDLREKERKKPGLAKARKAYTWVKR</sequence>
<evidence type="ECO:0000256" key="3">
    <source>
        <dbReference type="ARBA" id="ARBA00023274"/>
    </source>
</evidence>
<dbReference type="Pfam" id="PF00380">
    <property type="entry name" value="Ribosomal_S9"/>
    <property type="match status" value="1"/>
</dbReference>
<dbReference type="RefSeq" id="XP_024663557.1">
    <property type="nucleotide sequence ID" value="XM_024807789.1"/>
</dbReference>
<dbReference type="SUPFAM" id="SSF54211">
    <property type="entry name" value="Ribosomal protein S5 domain 2-like"/>
    <property type="match status" value="1"/>
</dbReference>
<comment type="caution">
    <text evidence="7">The sequence shown here is derived from an EMBL/GenBank/DDBJ whole genome shotgun (WGS) entry which is preliminary data.</text>
</comment>
<dbReference type="GO" id="GO:0003735">
    <property type="term" value="F:structural constituent of ribosome"/>
    <property type="evidence" value="ECO:0007669"/>
    <property type="project" value="InterPro"/>
</dbReference>
<dbReference type="GeneID" id="36514980"/>
<dbReference type="GO" id="GO:0006412">
    <property type="term" value="P:translation"/>
    <property type="evidence" value="ECO:0007669"/>
    <property type="project" value="InterPro"/>
</dbReference>
<evidence type="ECO:0000313" key="7">
    <source>
        <dbReference type="EMBL" id="PRT53611.1"/>
    </source>
</evidence>
<dbReference type="InterPro" id="IPR020568">
    <property type="entry name" value="Ribosomal_Su5_D2-typ_SF"/>
</dbReference>
<evidence type="ECO:0000256" key="1">
    <source>
        <dbReference type="ARBA" id="ARBA00005251"/>
    </source>
</evidence>
<evidence type="ECO:0000256" key="5">
    <source>
        <dbReference type="ARBA" id="ARBA00042623"/>
    </source>
</evidence>
<evidence type="ECO:0000256" key="4">
    <source>
        <dbReference type="ARBA" id="ARBA00039318"/>
    </source>
</evidence>
<keyword evidence="2 6" id="KW-0689">Ribosomal protein</keyword>